<dbReference type="EMBL" id="WSFT01000025">
    <property type="protein sequence ID" value="MBS4537975.1"/>
    <property type="molecule type" value="Genomic_DNA"/>
</dbReference>
<dbReference type="Pfam" id="PF18917">
    <property type="entry name" value="LiaI-LiaF-like_TM1"/>
    <property type="match status" value="1"/>
</dbReference>
<feature type="domain" description="LiaI-LiaF-like transmembrane region" evidence="2">
    <location>
        <begin position="10"/>
        <end position="52"/>
    </location>
</feature>
<protein>
    <recommendedName>
        <fullName evidence="2">LiaI-LiaF-like transmembrane region domain-containing protein</fullName>
    </recommendedName>
</protein>
<evidence type="ECO:0000313" key="3">
    <source>
        <dbReference type="EMBL" id="MBS4537975.1"/>
    </source>
</evidence>
<keyword evidence="1" id="KW-1133">Transmembrane helix</keyword>
<accession>A0A942UU13</accession>
<name>A0A942UU13_9FIRM</name>
<dbReference type="AlphaFoldDB" id="A0A942UU13"/>
<feature type="transmembrane region" description="Helical" evidence="1">
    <location>
        <begin position="40"/>
        <end position="58"/>
    </location>
</feature>
<dbReference type="Proteomes" id="UP000724672">
    <property type="component" value="Unassembled WGS sequence"/>
</dbReference>
<keyword evidence="1" id="KW-0472">Membrane</keyword>
<dbReference type="RefSeq" id="WP_203365905.1">
    <property type="nucleotide sequence ID" value="NZ_WSFT01000025.1"/>
</dbReference>
<evidence type="ECO:0000256" key="1">
    <source>
        <dbReference type="SAM" id="Phobius"/>
    </source>
</evidence>
<organism evidence="3 4">
    <name type="scientific">Anaeromonas frigoriresistens</name>
    <dbReference type="NCBI Taxonomy" id="2683708"/>
    <lineage>
        <taxon>Bacteria</taxon>
        <taxon>Bacillati</taxon>
        <taxon>Bacillota</taxon>
        <taxon>Tissierellia</taxon>
        <taxon>Tissierellales</taxon>
        <taxon>Thermohalobacteraceae</taxon>
        <taxon>Anaeromonas</taxon>
    </lineage>
</organism>
<feature type="transmembrane region" description="Helical" evidence="1">
    <location>
        <begin position="7"/>
        <end position="28"/>
    </location>
</feature>
<comment type="caution">
    <text evidence="3">The sequence shown here is derived from an EMBL/GenBank/DDBJ whole genome shotgun (WGS) entry which is preliminary data.</text>
</comment>
<dbReference type="InterPro" id="IPR043726">
    <property type="entry name" value="LiaI-LiaF-like_TM1"/>
</dbReference>
<proteinExistence type="predicted"/>
<keyword evidence="1" id="KW-0812">Transmembrane</keyword>
<gene>
    <name evidence="3" type="ORF">GOQ27_05850</name>
</gene>
<feature type="transmembrane region" description="Helical" evidence="1">
    <location>
        <begin position="70"/>
        <end position="90"/>
    </location>
</feature>
<sequence length="356" mass="40074">MKVKKTGINTLAITLISIGIMSLLKNFIDFNVWKIVSMTWPLIIIFFGLEIIITKLIVSKSEDEMKMTISVGSVVLLVLILITMSVSSGISRLNINIGDGLFDFYKYNSSFEKEYNRGHEGGFEKIDIKNSFGDVSVKSHSESNIYIKAFINIKNNDEEYAEEIANELVSISDSNRILDIITKTEDYRTNKSLINNIEVNLEILVPKGVEVKILDKFGDVEVADIDNKLQVENKHGDVVVNNIQGDINVENSFGEIDLESVKGKLDLINKHGDIKVYINDKINSDINIRNQFGDITMDIDNKQEGKFIANVKFGSIDTNFDLKIEEEVNSQRINDIKGDDSIIIQLDNSHGDIDIN</sequence>
<reference evidence="3" key="1">
    <citation type="submission" date="2019-12" db="EMBL/GenBank/DDBJ databases">
        <title>Clostridiaceae gen. nov. sp. nov., isolated from sediment in Xinjiang, China.</title>
        <authorList>
            <person name="Zhang R."/>
        </authorList>
    </citation>
    <scope>NUCLEOTIDE SEQUENCE</scope>
    <source>
        <strain evidence="3">D2Q-11</strain>
    </source>
</reference>
<keyword evidence="4" id="KW-1185">Reference proteome</keyword>
<evidence type="ECO:0000259" key="2">
    <source>
        <dbReference type="Pfam" id="PF18917"/>
    </source>
</evidence>
<evidence type="ECO:0000313" key="4">
    <source>
        <dbReference type="Proteomes" id="UP000724672"/>
    </source>
</evidence>